<dbReference type="NCBIfam" id="NF047646">
    <property type="entry name" value="REP_Tyr_transpos"/>
    <property type="match status" value="1"/>
</dbReference>
<reference evidence="2 3" key="1">
    <citation type="submission" date="2023-07" db="EMBL/GenBank/DDBJ databases">
        <authorList>
            <person name="Lian W.-H."/>
        </authorList>
    </citation>
    <scope>NUCLEOTIDE SEQUENCE [LARGE SCALE GENOMIC DNA]</scope>
    <source>
        <strain evidence="2 3">SYSU DXS3180</strain>
    </source>
</reference>
<dbReference type="PANTHER" id="PTHR36966">
    <property type="entry name" value="REP-ASSOCIATED TYROSINE TRANSPOSASE"/>
    <property type="match status" value="1"/>
</dbReference>
<evidence type="ECO:0000313" key="2">
    <source>
        <dbReference type="EMBL" id="MEX6687894.1"/>
    </source>
</evidence>
<dbReference type="Pfam" id="PF01797">
    <property type="entry name" value="Y1_Tnp"/>
    <property type="match status" value="1"/>
</dbReference>
<dbReference type="InterPro" id="IPR002686">
    <property type="entry name" value="Transposase_17"/>
</dbReference>
<keyword evidence="3" id="KW-1185">Reference proteome</keyword>
<gene>
    <name evidence="2" type="ORF">QTN47_10335</name>
</gene>
<dbReference type="InterPro" id="IPR052715">
    <property type="entry name" value="RAYT_transposase"/>
</dbReference>
<sequence length="185" mass="21977">MSYEFSDGYKIRDQSATHFLTFTIMGWIDIFSRQVYKDILLDCLNHCRKYKSLKVGAYVIMTNHVHFIWQAPNNNLSDIIRDFKSFSSKQMISAIQREKESRKDWLIYMFDFYANRTNNNKFFKVWTGNNHPEEIYGQPFMMTKLNYIHNNPVRAGIVAEPSHYLYSSATNYEGKKGLIDIDFLY</sequence>
<dbReference type="InterPro" id="IPR036515">
    <property type="entry name" value="Transposase_17_sf"/>
</dbReference>
<feature type="domain" description="Transposase IS200-like" evidence="1">
    <location>
        <begin position="13"/>
        <end position="151"/>
    </location>
</feature>
<organism evidence="2 3">
    <name type="scientific">Danxiaibacter flavus</name>
    <dbReference type="NCBI Taxonomy" id="3049108"/>
    <lineage>
        <taxon>Bacteria</taxon>
        <taxon>Pseudomonadati</taxon>
        <taxon>Bacteroidota</taxon>
        <taxon>Chitinophagia</taxon>
        <taxon>Chitinophagales</taxon>
        <taxon>Chitinophagaceae</taxon>
        <taxon>Danxiaibacter</taxon>
    </lineage>
</organism>
<dbReference type="SMART" id="SM01321">
    <property type="entry name" value="Y1_Tnp"/>
    <property type="match status" value="1"/>
</dbReference>
<dbReference type="PANTHER" id="PTHR36966:SF1">
    <property type="entry name" value="REP-ASSOCIATED TYROSINE TRANSPOSASE"/>
    <property type="match status" value="1"/>
</dbReference>
<dbReference type="Gene3D" id="3.30.70.1290">
    <property type="entry name" value="Transposase IS200-like"/>
    <property type="match status" value="1"/>
</dbReference>
<dbReference type="RefSeq" id="WP_369329298.1">
    <property type="nucleotide sequence ID" value="NZ_JAULBC010000002.1"/>
</dbReference>
<dbReference type="Proteomes" id="UP001560573">
    <property type="component" value="Unassembled WGS sequence"/>
</dbReference>
<protein>
    <submittedName>
        <fullName evidence="2">Transposase</fullName>
    </submittedName>
</protein>
<name>A0ABV3ZDD5_9BACT</name>
<dbReference type="EMBL" id="JAULBC010000002">
    <property type="protein sequence ID" value="MEX6687894.1"/>
    <property type="molecule type" value="Genomic_DNA"/>
</dbReference>
<evidence type="ECO:0000313" key="3">
    <source>
        <dbReference type="Proteomes" id="UP001560573"/>
    </source>
</evidence>
<proteinExistence type="predicted"/>
<accession>A0ABV3ZDD5</accession>
<comment type="caution">
    <text evidence="2">The sequence shown here is derived from an EMBL/GenBank/DDBJ whole genome shotgun (WGS) entry which is preliminary data.</text>
</comment>
<dbReference type="SUPFAM" id="SSF143422">
    <property type="entry name" value="Transposase IS200-like"/>
    <property type="match status" value="1"/>
</dbReference>
<evidence type="ECO:0000259" key="1">
    <source>
        <dbReference type="SMART" id="SM01321"/>
    </source>
</evidence>